<evidence type="ECO:0000256" key="1">
    <source>
        <dbReference type="SAM" id="MobiDB-lite"/>
    </source>
</evidence>
<name>A0A0N1HW42_LEPSE</name>
<dbReference type="EMBL" id="LJSK01000144">
    <property type="protein sequence ID" value="KPI86181.1"/>
    <property type="molecule type" value="Genomic_DNA"/>
</dbReference>
<evidence type="ECO:0000313" key="3">
    <source>
        <dbReference type="EMBL" id="KPI86181.1"/>
    </source>
</evidence>
<reference evidence="3 4" key="1">
    <citation type="journal article" date="2015" name="PLoS Pathog.">
        <title>Leptomonas seymouri: Adaptations to the Dixenous Life Cycle Analyzed by Genome Sequencing, Transcriptome Profiling and Co-infection with Leishmania donovani.</title>
        <authorList>
            <person name="Kraeva N."/>
            <person name="Butenko A."/>
            <person name="Hlavacova J."/>
            <person name="Kostygov A."/>
            <person name="Myskova J."/>
            <person name="Grybchuk D."/>
            <person name="Lestinova T."/>
            <person name="Votypka J."/>
            <person name="Volf P."/>
            <person name="Opperdoes F."/>
            <person name="Flegontov P."/>
            <person name="Lukes J."/>
            <person name="Yurchenko V."/>
        </authorList>
    </citation>
    <scope>NUCLEOTIDE SEQUENCE [LARGE SCALE GENOMIC DNA]</scope>
    <source>
        <strain evidence="3 4">ATCC 30220</strain>
    </source>
</reference>
<evidence type="ECO:0000313" key="4">
    <source>
        <dbReference type="Proteomes" id="UP000038009"/>
    </source>
</evidence>
<dbReference type="VEuPathDB" id="TriTrypDB:Lsey_0144_0150"/>
<feature type="region of interest" description="Disordered" evidence="1">
    <location>
        <begin position="678"/>
        <end position="697"/>
    </location>
</feature>
<keyword evidence="2" id="KW-1133">Transmembrane helix</keyword>
<protein>
    <submittedName>
        <fullName evidence="3">Phosphoglycan beta 1 2 arabinosyltransferase (SCA like) (SCAL)</fullName>
    </submittedName>
</protein>
<dbReference type="OrthoDB" id="262657at2759"/>
<dbReference type="AlphaFoldDB" id="A0A0N1HW42"/>
<dbReference type="Proteomes" id="UP000038009">
    <property type="component" value="Unassembled WGS sequence"/>
</dbReference>
<feature type="transmembrane region" description="Helical" evidence="2">
    <location>
        <begin position="12"/>
        <end position="30"/>
    </location>
</feature>
<proteinExistence type="predicted"/>
<keyword evidence="2" id="KW-0812">Transmembrane</keyword>
<keyword evidence="4" id="KW-1185">Reference proteome</keyword>
<dbReference type="OMA" id="TQWERIR"/>
<comment type="caution">
    <text evidence="3">The sequence shown here is derived from an EMBL/GenBank/DDBJ whole genome shotgun (WGS) entry which is preliminary data.</text>
</comment>
<gene>
    <name evidence="3" type="ORF">ABL78_4770</name>
</gene>
<evidence type="ECO:0000256" key="2">
    <source>
        <dbReference type="SAM" id="Phobius"/>
    </source>
</evidence>
<keyword evidence="3" id="KW-0808">Transferase</keyword>
<accession>A0A0N1HW42</accession>
<organism evidence="3 4">
    <name type="scientific">Leptomonas seymouri</name>
    <dbReference type="NCBI Taxonomy" id="5684"/>
    <lineage>
        <taxon>Eukaryota</taxon>
        <taxon>Discoba</taxon>
        <taxon>Euglenozoa</taxon>
        <taxon>Kinetoplastea</taxon>
        <taxon>Metakinetoplastina</taxon>
        <taxon>Trypanosomatida</taxon>
        <taxon>Trypanosomatidae</taxon>
        <taxon>Leishmaniinae</taxon>
        <taxon>Leptomonas</taxon>
    </lineage>
</organism>
<dbReference type="GO" id="GO:0016740">
    <property type="term" value="F:transferase activity"/>
    <property type="evidence" value="ECO:0007669"/>
    <property type="project" value="UniProtKB-KW"/>
</dbReference>
<keyword evidence="2" id="KW-0472">Membrane</keyword>
<sequence>MRRPLRCFSVRFMALIILILVLAFTFLALFDRITLNIDTPDASQVLQQSTFFEDEVNAKAMHPQFARSEGVCAVCAEGHILFRADILYACDGGSADAFGAAADAKPTLRDFTVCLESIEDATIRPAAQRPLLSPLCTARDCVARLHNLGLLQPPRATATSAYHTACVQLRVSLQVLGAAVTAPAHCSAVVAQLRRPQSASTPQLLELTMPRLTVWPMKHTMGLDESNSSSTSKPLYFGAAAVKETDVDSDLPPPSMITVQKTLHEITVKFGSVDATQGDSTAASPDLRCPPHFLTVRLGRFGRHHDQLQKILNTLALAAQLNRTIIVPPFVPVLDGDFLRLNTEVLYGWHALREVGRYCLLTYTEARPVLQQIYATAETWAVMTMERVHFAIDATASEKWKQTPEQAIERHVWGYLPRLPRSNTTTTAAAAAPSPMYDADEWFACGVRKTRSGQALLHHLDDKELRLVFREISSPFTQAHLNLEGEGNHTSWEKYRAGVHALIKRYSGSSRQRVKDDRNTYNQPDMVVLSSFTAFQLRPRLAEMSRMLGLLRPSPYITSEIGRFYRLWAPQYKWPVYTNPKRTFDDCLQPHRFKNVVGLHVLRHEHTCREEAEHLSQTIVSLSKGRYVFNGATRVQASNKPAPAPSTRVRLANDCVWDVRSAVHLFYQYSRWLGKEDSESGRHTQAGARAEGLEDDSAHQHYTSYVADDEQSRSIGPEMEVALQRQYNPAKGELLGDGKRLSFTAMYDRRSLIDAYEAYRRARKRIKAPAVDPKNATAVEEAAAWEMDCLIELLYPKVEIELMSIAFDFFMLSNTGVFRGSTTSSMSIDVCIRRWGRGLPCHGVIAGYYEALYKGFS</sequence>